<dbReference type="AlphaFoldDB" id="A0A8J3KQE2"/>
<evidence type="ECO:0000313" key="2">
    <source>
        <dbReference type="EMBL" id="GIG04207.1"/>
    </source>
</evidence>
<dbReference type="RefSeq" id="WP_203688774.1">
    <property type="nucleotide sequence ID" value="NZ_BAAALC010000011.1"/>
</dbReference>
<organism evidence="2 3">
    <name type="scientific">Catellatospora coxensis</name>
    <dbReference type="NCBI Taxonomy" id="310354"/>
    <lineage>
        <taxon>Bacteria</taxon>
        <taxon>Bacillati</taxon>
        <taxon>Actinomycetota</taxon>
        <taxon>Actinomycetes</taxon>
        <taxon>Micromonosporales</taxon>
        <taxon>Micromonosporaceae</taxon>
        <taxon>Catellatospora</taxon>
    </lineage>
</organism>
<keyword evidence="1" id="KW-1133">Transmembrane helix</keyword>
<gene>
    <name evidence="2" type="ORF">Cco03nite_09070</name>
</gene>
<dbReference type="EMBL" id="BONI01000005">
    <property type="protein sequence ID" value="GIG04207.1"/>
    <property type="molecule type" value="Genomic_DNA"/>
</dbReference>
<dbReference type="Proteomes" id="UP000630887">
    <property type="component" value="Unassembled WGS sequence"/>
</dbReference>
<reference evidence="2 3" key="1">
    <citation type="submission" date="2021-01" db="EMBL/GenBank/DDBJ databases">
        <title>Whole genome shotgun sequence of Catellatospora coxensis NBRC 107359.</title>
        <authorList>
            <person name="Komaki H."/>
            <person name="Tamura T."/>
        </authorList>
    </citation>
    <scope>NUCLEOTIDE SEQUENCE [LARGE SCALE GENOMIC DNA]</scope>
    <source>
        <strain evidence="2 3">NBRC 107359</strain>
    </source>
</reference>
<protein>
    <submittedName>
        <fullName evidence="2">Uncharacterized protein</fullName>
    </submittedName>
</protein>
<evidence type="ECO:0000313" key="3">
    <source>
        <dbReference type="Proteomes" id="UP000630887"/>
    </source>
</evidence>
<proteinExistence type="predicted"/>
<comment type="caution">
    <text evidence="2">The sequence shown here is derived from an EMBL/GenBank/DDBJ whole genome shotgun (WGS) entry which is preliminary data.</text>
</comment>
<keyword evidence="1" id="KW-0472">Membrane</keyword>
<keyword evidence="1" id="KW-0812">Transmembrane</keyword>
<keyword evidence="3" id="KW-1185">Reference proteome</keyword>
<feature type="transmembrane region" description="Helical" evidence="1">
    <location>
        <begin position="12"/>
        <end position="36"/>
    </location>
</feature>
<sequence>MADMNLRKIAGLVLTPVVCVALLLLGVIVLVLGWGLTTNRTMDHANVDFVFLLGTVAISGTSASTRCRGTSATPSTCVKSATRCTP</sequence>
<name>A0A8J3KQE2_9ACTN</name>
<accession>A0A8J3KQE2</accession>
<evidence type="ECO:0000256" key="1">
    <source>
        <dbReference type="SAM" id="Phobius"/>
    </source>
</evidence>